<feature type="region of interest" description="Disordered" evidence="2">
    <location>
        <begin position="223"/>
        <end position="257"/>
    </location>
</feature>
<reference evidence="5" key="2">
    <citation type="submission" date="2019-09" db="UniProtKB">
        <authorList>
            <consortium name="WormBaseParasite"/>
        </authorList>
    </citation>
    <scope>IDENTIFICATION</scope>
</reference>
<sequence>MSTPNERATPTTDSLLEEIEKLRSQQLRLLQSLPACPTPEELTLRLGARYENRRLGILRWLILLQNREDKSVRFDNSEVFCVPINRVLSTIQNIRLQFQLARAELAALSLYHDILIATETLSQDEWNSWMQRTHLDAEDQPLIMDKEQLDQMITQNLEFLGNYSCKLVDLRWAACVEHTCDTTFEPLDEEQSMGYFETEVLRRLSALEAQLMGEPHNYLQHRGKLLSSRKRNRNEKTGPISEDTQKETTTRTHEQHTISNNAEFMDAIEFDEDEHENAQPEDLLVIVDEVNSDDEPERNVVLRQPSEQSNNNTKADAHHNADDHLVGEYDGNEHYQAHTEADVQRVVQPIPNRNVIFVPDDDDVVIIPATENAHHENARATLEARLRQAIETKRAAEHRLQMLRRQRICPARRFELGSLAKPPTDTLPCVYCEAMGAHYSDSCPEIRDAATRSQLIEDNNRCRTCLLPQHPPGKSCKKKKVECRHCRETGHHPSLCPEPERGELLRRHIKRELETIERNERLVNEITAQIQAQQPHQQ</sequence>
<evidence type="ECO:0000313" key="5">
    <source>
        <dbReference type="WBParaSite" id="HPBE_0002481401-mRNA-1"/>
    </source>
</evidence>
<gene>
    <name evidence="3" type="ORF">HPBE_LOCUS24813</name>
</gene>
<reference evidence="3 4" key="1">
    <citation type="submission" date="2018-11" db="EMBL/GenBank/DDBJ databases">
        <authorList>
            <consortium name="Pathogen Informatics"/>
        </authorList>
    </citation>
    <scope>NUCLEOTIDE SEQUENCE [LARGE SCALE GENOMIC DNA]</scope>
</reference>
<organism evidence="4 5">
    <name type="scientific">Heligmosomoides polygyrus</name>
    <name type="common">Parasitic roundworm</name>
    <dbReference type="NCBI Taxonomy" id="6339"/>
    <lineage>
        <taxon>Eukaryota</taxon>
        <taxon>Metazoa</taxon>
        <taxon>Ecdysozoa</taxon>
        <taxon>Nematoda</taxon>
        <taxon>Chromadorea</taxon>
        <taxon>Rhabditida</taxon>
        <taxon>Rhabditina</taxon>
        <taxon>Rhabditomorpha</taxon>
        <taxon>Strongyloidea</taxon>
        <taxon>Heligmosomidae</taxon>
        <taxon>Heligmosomoides</taxon>
    </lineage>
</organism>
<feature type="coiled-coil region" evidence="1">
    <location>
        <begin position="372"/>
        <end position="406"/>
    </location>
</feature>
<accession>A0A3P8DWL2</accession>
<keyword evidence="4" id="KW-1185">Reference proteome</keyword>
<evidence type="ECO:0000313" key="3">
    <source>
        <dbReference type="EMBL" id="VDP47450.1"/>
    </source>
</evidence>
<dbReference type="AlphaFoldDB" id="A0A183GQ44"/>
<protein>
    <submittedName>
        <fullName evidence="5">CCHC-type domain-containing protein</fullName>
    </submittedName>
</protein>
<dbReference type="EMBL" id="UZAH01036899">
    <property type="protein sequence ID" value="VDP47450.1"/>
    <property type="molecule type" value="Genomic_DNA"/>
</dbReference>
<evidence type="ECO:0000313" key="4">
    <source>
        <dbReference type="Proteomes" id="UP000050761"/>
    </source>
</evidence>
<feature type="compositionally biased region" description="Basic and acidic residues" evidence="2">
    <location>
        <begin position="243"/>
        <end position="256"/>
    </location>
</feature>
<evidence type="ECO:0000256" key="1">
    <source>
        <dbReference type="SAM" id="Coils"/>
    </source>
</evidence>
<keyword evidence="1" id="KW-0175">Coiled coil</keyword>
<proteinExistence type="predicted"/>
<accession>A0A183GQ44</accession>
<evidence type="ECO:0000256" key="2">
    <source>
        <dbReference type="SAM" id="MobiDB-lite"/>
    </source>
</evidence>
<dbReference type="Proteomes" id="UP000050761">
    <property type="component" value="Unassembled WGS sequence"/>
</dbReference>
<feature type="compositionally biased region" description="Basic residues" evidence="2">
    <location>
        <begin position="223"/>
        <end position="233"/>
    </location>
</feature>
<dbReference type="WBParaSite" id="HPBE_0002481401-mRNA-1">
    <property type="protein sequence ID" value="HPBE_0002481401-mRNA-1"/>
    <property type="gene ID" value="HPBE_0002481401"/>
</dbReference>
<feature type="compositionally biased region" description="Polar residues" evidence="2">
    <location>
        <begin position="305"/>
        <end position="314"/>
    </location>
</feature>
<name>A0A183GQ44_HELPZ</name>
<feature type="region of interest" description="Disordered" evidence="2">
    <location>
        <begin position="293"/>
        <end position="319"/>
    </location>
</feature>